<organism evidence="1 2">
    <name type="scientific">Pseudomonas gingeri</name>
    <dbReference type="NCBI Taxonomy" id="117681"/>
    <lineage>
        <taxon>Bacteria</taxon>
        <taxon>Pseudomonadati</taxon>
        <taxon>Pseudomonadota</taxon>
        <taxon>Gammaproteobacteria</taxon>
        <taxon>Pseudomonadales</taxon>
        <taxon>Pseudomonadaceae</taxon>
        <taxon>Pseudomonas</taxon>
    </lineage>
</organism>
<dbReference type="AlphaFoldDB" id="A0A7Y7YJ81"/>
<name>A0A7Y7YJ81_9PSED</name>
<evidence type="ECO:0008006" key="3">
    <source>
        <dbReference type="Google" id="ProtNLM"/>
    </source>
</evidence>
<proteinExistence type="predicted"/>
<evidence type="ECO:0000313" key="2">
    <source>
        <dbReference type="Proteomes" id="UP000520592"/>
    </source>
</evidence>
<accession>A0A7Y7YJ81</accession>
<protein>
    <recommendedName>
        <fullName evidence="3">Cell wall-binding protein</fullName>
    </recommendedName>
</protein>
<comment type="caution">
    <text evidence="1">The sequence shown here is derived from an EMBL/GenBank/DDBJ whole genome shotgun (WGS) entry which is preliminary data.</text>
</comment>
<gene>
    <name evidence="1" type="ORF">HX876_34860</name>
</gene>
<sequence>MIKDLPPLRQAYVDEVKGLEEVVLSLRASGATPEQVARTVSQMRRDIGVKYKDLTPPEKLEEIYARNMRVYQDKLGPTIEYLRAQGKSWEQIAESAIRSGGKDLGL</sequence>
<reference evidence="1 2" key="1">
    <citation type="submission" date="2020-04" db="EMBL/GenBank/DDBJ databases">
        <title>Molecular characterization of pseudomonads from Agaricus bisporus reveal novel blotch 2 pathogens in Western Europe.</title>
        <authorList>
            <person name="Taparia T."/>
            <person name="Krijger M."/>
            <person name="Haynes E."/>
            <person name="Elpinstone J.G."/>
            <person name="Noble R."/>
            <person name="Van Der Wolf J."/>
        </authorList>
    </citation>
    <scope>NUCLEOTIDE SEQUENCE [LARGE SCALE GENOMIC DNA]</scope>
    <source>
        <strain evidence="1 2">IPO3737</strain>
    </source>
</reference>
<dbReference type="Proteomes" id="UP000520592">
    <property type="component" value="Unassembled WGS sequence"/>
</dbReference>
<dbReference type="EMBL" id="JACAQD010000105">
    <property type="protein sequence ID" value="NWC37524.1"/>
    <property type="molecule type" value="Genomic_DNA"/>
</dbReference>
<evidence type="ECO:0000313" key="1">
    <source>
        <dbReference type="EMBL" id="NWC37524.1"/>
    </source>
</evidence>